<dbReference type="SMART" id="SM00020">
    <property type="entry name" value="Tryp_SPc"/>
    <property type="match status" value="3"/>
</dbReference>
<comment type="subcellular location">
    <subcellularLocation>
        <location evidence="1">Secreted</location>
        <location evidence="1">Extracellular space</location>
    </subcellularLocation>
</comment>
<dbReference type="InterPro" id="IPR009003">
    <property type="entry name" value="Peptidase_S1_PA"/>
</dbReference>
<reference evidence="9" key="1">
    <citation type="submission" date="2019-11" db="EMBL/GenBank/DDBJ databases">
        <title>The nuclear and mitochondrial genomes of Frieseomelitta varia - a highly eusocial stingless bee (Meliponini) with a permanently sterile worker caste.</title>
        <authorList>
            <person name="Freitas F.C.P."/>
            <person name="Lourenco A.P."/>
            <person name="Nunes F.M.F."/>
            <person name="Paschoal A.R."/>
            <person name="Abreu F.C.P."/>
            <person name="Barbin F.O."/>
            <person name="Bataglia L."/>
            <person name="Cardoso-Junior C.A.M."/>
            <person name="Cervoni M.S."/>
            <person name="Silva S.R."/>
            <person name="Dalarmi F."/>
            <person name="Del Lama M.A."/>
            <person name="Depintor T.S."/>
            <person name="Ferreira K.M."/>
            <person name="Goria P.S."/>
            <person name="Jaskot M.C."/>
            <person name="Lago D.C."/>
            <person name="Luna-Lucena D."/>
            <person name="Moda L.M."/>
            <person name="Nascimento L."/>
            <person name="Pedrino M."/>
            <person name="Rabico F.O."/>
            <person name="Sanches F.C."/>
            <person name="Santos D.E."/>
            <person name="Santos C.G."/>
            <person name="Vieira J."/>
            <person name="Lopes T.F."/>
            <person name="Barchuk A.R."/>
            <person name="Hartfelder K."/>
            <person name="Simoes Z.L.P."/>
            <person name="Bitondi M.M.G."/>
            <person name="Pinheiro D.G."/>
        </authorList>
    </citation>
    <scope>NUCLEOTIDE SEQUENCE</scope>
    <source>
        <strain evidence="9">USP_RPSP 00005682</strain>
        <tissue evidence="9">Whole individual</tissue>
    </source>
</reference>
<keyword evidence="5 7" id="KW-0720">Serine protease</keyword>
<keyword evidence="2" id="KW-0964">Secreted</keyword>
<accession>A0A833RB33</accession>
<evidence type="ECO:0000256" key="2">
    <source>
        <dbReference type="ARBA" id="ARBA00022525"/>
    </source>
</evidence>
<protein>
    <recommendedName>
        <fullName evidence="8">Peptidase S1 domain-containing protein</fullName>
    </recommendedName>
</protein>
<dbReference type="Gene3D" id="2.40.10.10">
    <property type="entry name" value="Trypsin-like serine proteases"/>
    <property type="match status" value="4"/>
</dbReference>
<evidence type="ECO:0000256" key="1">
    <source>
        <dbReference type="ARBA" id="ARBA00004239"/>
    </source>
</evidence>
<sequence>CWAVPTGNLHPRITDGVAASRGEFPYQVSIQYGQPPLVKFSHSCGGSILNERTILTAGHCILNNRKVRVVVGKYELNAEESTQQVVNVARSVVHSGYKGGVAQHDIALMFLSTPLKLNNAVQPISLPTQGQKQTGQAVLSGWGSTSKSMFPSMPKVLQKALVPILDNADCYKQLTSQPVSGQKPELFDTQVCSGIAGKEVSACSGDSGGPLAQNIGGKHVQVGIVSWGMMPCGSSHMPSVYTPKPYRGYVVPLYDKNIVAGHESNPGQYPWQVSLQWGLPSSGYIHFCSGAILSHHWIVTAGHCVLAVPAYGDFIVKTGKHNLGAVENSEQTIQVAKSIIHDNYVGDIAPYDIALLKLAKPLILTSTIRKIDLPQSLVARNTIVTLTGWASTLKAITPVLSNRLQVAELPIVDYPTCKKAIDNLTGTPSPVDSRTICTGPLTDSLSACSSDSGSPLVVNATYMPQLVGIYTWGLIPCGTVAAPSVYTNMISSVAMLAQRPTRIVGGKDAEKGLNPWQVSVHWGDPVRKIPSRHICGGSLVTAGWVLTAGHCKTLAPPVGEFHVFAGKYKLDVLEETEQSRLVNRVFVHPRYDGRVGPYDIALMQVERPFLLNPFVSTVSLPYPYTIPDGEAMLTGWGSIGRTRVHEKPGNLQAAVLPIIDYDVCKRAIARSLKPKEKNPLHPTNICTGPLNGSLSACKGDSGGPLVTRNGFGEAEVVGIVSWGLFPCGGKNAPSVYTRVSAFITWIAIIMLNHS</sequence>
<gene>
    <name evidence="9" type="ORF">E2986_11035</name>
</gene>
<dbReference type="InterPro" id="IPR043504">
    <property type="entry name" value="Peptidase_S1_PA_chymotrypsin"/>
</dbReference>
<evidence type="ECO:0000256" key="5">
    <source>
        <dbReference type="ARBA" id="ARBA00022825"/>
    </source>
</evidence>
<evidence type="ECO:0000256" key="3">
    <source>
        <dbReference type="ARBA" id="ARBA00022670"/>
    </source>
</evidence>
<proteinExistence type="predicted"/>
<dbReference type="Pfam" id="PF00089">
    <property type="entry name" value="Trypsin"/>
    <property type="match status" value="3"/>
</dbReference>
<feature type="domain" description="Peptidase S1" evidence="8">
    <location>
        <begin position="13"/>
        <end position="271"/>
    </location>
</feature>
<feature type="non-terminal residue" evidence="9">
    <location>
        <position position="754"/>
    </location>
</feature>
<evidence type="ECO:0000259" key="8">
    <source>
        <dbReference type="PROSITE" id="PS50240"/>
    </source>
</evidence>
<evidence type="ECO:0000256" key="6">
    <source>
        <dbReference type="ARBA" id="ARBA00023157"/>
    </source>
</evidence>
<dbReference type="SUPFAM" id="SSF50494">
    <property type="entry name" value="Trypsin-like serine proteases"/>
    <property type="match status" value="3"/>
</dbReference>
<keyword evidence="6" id="KW-1015">Disulfide bond</keyword>
<feature type="domain" description="Peptidase S1" evidence="8">
    <location>
        <begin position="258"/>
        <end position="502"/>
    </location>
</feature>
<dbReference type="AlphaFoldDB" id="A0A833RB33"/>
<dbReference type="EMBL" id="WNWW01000379">
    <property type="protein sequence ID" value="KAF3425524.1"/>
    <property type="molecule type" value="Genomic_DNA"/>
</dbReference>
<keyword evidence="3 7" id="KW-0645">Protease</keyword>
<dbReference type="PANTHER" id="PTHR24264">
    <property type="entry name" value="TRYPSIN-RELATED"/>
    <property type="match status" value="1"/>
</dbReference>
<dbReference type="FunFam" id="2.40.10.10:FF:000004">
    <property type="entry name" value="Tryptase gamma 1"/>
    <property type="match status" value="1"/>
</dbReference>
<organism evidence="9 10">
    <name type="scientific">Frieseomelitta varia</name>
    <dbReference type="NCBI Taxonomy" id="561572"/>
    <lineage>
        <taxon>Eukaryota</taxon>
        <taxon>Metazoa</taxon>
        <taxon>Ecdysozoa</taxon>
        <taxon>Arthropoda</taxon>
        <taxon>Hexapoda</taxon>
        <taxon>Insecta</taxon>
        <taxon>Pterygota</taxon>
        <taxon>Neoptera</taxon>
        <taxon>Endopterygota</taxon>
        <taxon>Hymenoptera</taxon>
        <taxon>Apocrita</taxon>
        <taxon>Aculeata</taxon>
        <taxon>Apoidea</taxon>
        <taxon>Anthophila</taxon>
        <taxon>Apidae</taxon>
        <taxon>Frieseomelitta</taxon>
    </lineage>
</organism>
<evidence type="ECO:0000313" key="10">
    <source>
        <dbReference type="Proteomes" id="UP000655588"/>
    </source>
</evidence>
<dbReference type="GO" id="GO:0006508">
    <property type="term" value="P:proteolysis"/>
    <property type="evidence" value="ECO:0007669"/>
    <property type="project" value="UniProtKB-KW"/>
</dbReference>
<dbReference type="InterPro" id="IPR050127">
    <property type="entry name" value="Serine_Proteases_S1"/>
</dbReference>
<evidence type="ECO:0000256" key="4">
    <source>
        <dbReference type="ARBA" id="ARBA00022801"/>
    </source>
</evidence>
<dbReference type="PROSITE" id="PS00135">
    <property type="entry name" value="TRYPSIN_SER"/>
    <property type="match status" value="2"/>
</dbReference>
<keyword evidence="10" id="KW-1185">Reference proteome</keyword>
<dbReference type="Proteomes" id="UP000655588">
    <property type="component" value="Unassembled WGS sequence"/>
</dbReference>
<dbReference type="InterPro" id="IPR001254">
    <property type="entry name" value="Trypsin_dom"/>
</dbReference>
<dbReference type="InterPro" id="IPR033116">
    <property type="entry name" value="TRYPSIN_SER"/>
</dbReference>
<comment type="caution">
    <text evidence="9">The sequence shown here is derived from an EMBL/GenBank/DDBJ whole genome shotgun (WGS) entry which is preliminary data.</text>
</comment>
<evidence type="ECO:0000256" key="7">
    <source>
        <dbReference type="RuleBase" id="RU363034"/>
    </source>
</evidence>
<dbReference type="GO" id="GO:0004252">
    <property type="term" value="F:serine-type endopeptidase activity"/>
    <property type="evidence" value="ECO:0007669"/>
    <property type="project" value="InterPro"/>
</dbReference>
<dbReference type="PRINTS" id="PR00722">
    <property type="entry name" value="CHYMOTRYPSIN"/>
</dbReference>
<evidence type="ECO:0000313" key="9">
    <source>
        <dbReference type="EMBL" id="KAF3425524.1"/>
    </source>
</evidence>
<dbReference type="FunFam" id="2.40.10.10:FF:000068">
    <property type="entry name" value="transmembrane protease serine 2"/>
    <property type="match status" value="1"/>
</dbReference>
<dbReference type="PROSITE" id="PS00134">
    <property type="entry name" value="TRYPSIN_HIS"/>
    <property type="match status" value="2"/>
</dbReference>
<dbReference type="FunFam" id="2.40.10.10:FF:000166">
    <property type="entry name" value="Trypsin"/>
    <property type="match status" value="1"/>
</dbReference>
<dbReference type="InterPro" id="IPR001314">
    <property type="entry name" value="Peptidase_S1A"/>
</dbReference>
<dbReference type="PROSITE" id="PS50240">
    <property type="entry name" value="TRYPSIN_DOM"/>
    <property type="match status" value="3"/>
</dbReference>
<name>A0A833RB33_9HYME</name>
<dbReference type="PANTHER" id="PTHR24264:SF65">
    <property type="entry name" value="SRCR DOMAIN-CONTAINING PROTEIN"/>
    <property type="match status" value="1"/>
</dbReference>
<dbReference type="InterPro" id="IPR018114">
    <property type="entry name" value="TRYPSIN_HIS"/>
</dbReference>
<keyword evidence="4 7" id="KW-0378">Hydrolase</keyword>
<dbReference type="FunFam" id="2.40.10.10:FF:000036">
    <property type="entry name" value="Trypsin beta"/>
    <property type="match status" value="2"/>
</dbReference>
<feature type="domain" description="Peptidase S1" evidence="8">
    <location>
        <begin position="503"/>
        <end position="751"/>
    </location>
</feature>
<dbReference type="GO" id="GO:0005615">
    <property type="term" value="C:extracellular space"/>
    <property type="evidence" value="ECO:0007669"/>
    <property type="project" value="TreeGrafter"/>
</dbReference>
<dbReference type="CDD" id="cd00190">
    <property type="entry name" value="Tryp_SPc"/>
    <property type="match status" value="3"/>
</dbReference>